<dbReference type="AlphaFoldDB" id="A0A1H5Y574"/>
<feature type="active site" evidence="5">
    <location>
        <position position="186"/>
    </location>
</feature>
<dbReference type="GO" id="GO:0030246">
    <property type="term" value="F:carbohydrate binding"/>
    <property type="evidence" value="ECO:0007669"/>
    <property type="project" value="UniProtKB-UniRule"/>
</dbReference>
<comment type="similarity">
    <text evidence="2 4">Belongs to the glucose-6-phosphate 1-epimerase family.</text>
</comment>
<evidence type="ECO:0000256" key="4">
    <source>
        <dbReference type="PIRNR" id="PIRNR016020"/>
    </source>
</evidence>
<sequence length="320" mass="35273">MGHPDPGYGYTVAVNIDELNERFGIPGALAFETTEAGLVLAKVTTPSCTAELYTHGAHLALWQPTGLEPVLFLSEKSKFEKGAAIRGGIPVIFPWFGARTATSESPRTDGPSHGFARTTEWDVSFAAVVGEELHLALTLVPDDNAKALGYDRFRVALQFTLGRSLTVKMTVANEDTVPLRFEEALHTYLHVGDATQISVRGLQGTEFLDKPDGFKRKTQSEEPLHLERETDRVYLNTEATVFVDDPVLKRTLVVEKSGSQTTVVWNPWSELSHKLADMSDEGWREMVCVETANASEGALVLEPRSLHTMEARIHVEPLQS</sequence>
<dbReference type="Proteomes" id="UP000236728">
    <property type="component" value="Unassembled WGS sequence"/>
</dbReference>
<dbReference type="GO" id="GO:0005975">
    <property type="term" value="P:carbohydrate metabolic process"/>
    <property type="evidence" value="ECO:0007669"/>
    <property type="project" value="InterPro"/>
</dbReference>
<gene>
    <name evidence="6" type="ORF">SAMN05421819_2110</name>
</gene>
<dbReference type="InterPro" id="IPR014718">
    <property type="entry name" value="GH-type_carb-bd"/>
</dbReference>
<reference evidence="6 7" key="1">
    <citation type="submission" date="2016-10" db="EMBL/GenBank/DDBJ databases">
        <authorList>
            <person name="de Groot N.N."/>
        </authorList>
    </citation>
    <scope>NUCLEOTIDE SEQUENCE [LARGE SCALE GENOMIC DNA]</scope>
    <source>
        <strain evidence="6 7">DSM 22489</strain>
    </source>
</reference>
<dbReference type="InterPro" id="IPR025532">
    <property type="entry name" value="G6P_1-epimerase"/>
</dbReference>
<protein>
    <recommendedName>
        <fullName evidence="4">Putative glucose-6-phosphate 1-epimerase</fullName>
        <ecNumber evidence="4">5.1.3.15</ecNumber>
    </recommendedName>
</protein>
<organism evidence="6 7">
    <name type="scientific">Bryocella elongata</name>
    <dbReference type="NCBI Taxonomy" id="863522"/>
    <lineage>
        <taxon>Bacteria</taxon>
        <taxon>Pseudomonadati</taxon>
        <taxon>Acidobacteriota</taxon>
        <taxon>Terriglobia</taxon>
        <taxon>Terriglobales</taxon>
        <taxon>Acidobacteriaceae</taxon>
        <taxon>Bryocella</taxon>
    </lineage>
</organism>
<dbReference type="PIRSF" id="PIRSF016020">
    <property type="entry name" value="PHexose_mutarotase"/>
    <property type="match status" value="1"/>
</dbReference>
<dbReference type="InterPro" id="IPR008183">
    <property type="entry name" value="Aldose_1/G6P_1-epimerase"/>
</dbReference>
<evidence type="ECO:0000256" key="1">
    <source>
        <dbReference type="ARBA" id="ARBA00001096"/>
    </source>
</evidence>
<dbReference type="EMBL" id="FNVA01000003">
    <property type="protein sequence ID" value="SEG18686.1"/>
    <property type="molecule type" value="Genomic_DNA"/>
</dbReference>
<evidence type="ECO:0000256" key="2">
    <source>
        <dbReference type="ARBA" id="ARBA00005866"/>
    </source>
</evidence>
<dbReference type="EC" id="5.1.3.15" evidence="4"/>
<evidence type="ECO:0000256" key="5">
    <source>
        <dbReference type="PIRSR" id="PIRSR016020-1"/>
    </source>
</evidence>
<dbReference type="CDD" id="cd09020">
    <property type="entry name" value="D-hex-6-P-epi_like"/>
    <property type="match status" value="1"/>
</dbReference>
<keyword evidence="7" id="KW-1185">Reference proteome</keyword>
<accession>A0A1H5Y574</accession>
<dbReference type="PANTHER" id="PTHR11122:SF13">
    <property type="entry name" value="GLUCOSE-6-PHOSPHATE 1-EPIMERASE"/>
    <property type="match status" value="1"/>
</dbReference>
<proteinExistence type="inferred from homology"/>
<dbReference type="SUPFAM" id="SSF74650">
    <property type="entry name" value="Galactose mutarotase-like"/>
    <property type="match status" value="1"/>
</dbReference>
<dbReference type="GO" id="GO:0047938">
    <property type="term" value="F:glucose-6-phosphate 1-epimerase activity"/>
    <property type="evidence" value="ECO:0007669"/>
    <property type="project" value="UniProtKB-UniRule"/>
</dbReference>
<feature type="active site" evidence="5">
    <location>
        <position position="290"/>
    </location>
</feature>
<evidence type="ECO:0000313" key="6">
    <source>
        <dbReference type="EMBL" id="SEG18686.1"/>
    </source>
</evidence>
<dbReference type="RefSeq" id="WP_235011511.1">
    <property type="nucleotide sequence ID" value="NZ_FNVA01000003.1"/>
</dbReference>
<dbReference type="PANTHER" id="PTHR11122">
    <property type="entry name" value="APOSPORY-ASSOCIATED PROTEIN C-RELATED"/>
    <property type="match status" value="1"/>
</dbReference>
<name>A0A1H5Y574_9BACT</name>
<evidence type="ECO:0000313" key="7">
    <source>
        <dbReference type="Proteomes" id="UP000236728"/>
    </source>
</evidence>
<evidence type="ECO:0000256" key="3">
    <source>
        <dbReference type="ARBA" id="ARBA00023235"/>
    </source>
</evidence>
<keyword evidence="3 4" id="KW-0413">Isomerase</keyword>
<comment type="catalytic activity">
    <reaction evidence="1">
        <text>alpha-D-glucose 6-phosphate = beta-D-glucose 6-phosphate</text>
        <dbReference type="Rhea" id="RHEA:16249"/>
        <dbReference type="ChEBI" id="CHEBI:58225"/>
        <dbReference type="ChEBI" id="CHEBI:58247"/>
        <dbReference type="EC" id="5.1.3.15"/>
    </reaction>
</comment>
<dbReference type="Gene3D" id="2.70.98.10">
    <property type="match status" value="1"/>
</dbReference>
<dbReference type="Pfam" id="PF01263">
    <property type="entry name" value="Aldose_epim"/>
    <property type="match status" value="1"/>
</dbReference>
<dbReference type="InterPro" id="IPR011013">
    <property type="entry name" value="Gal_mutarotase_sf_dom"/>
</dbReference>